<evidence type="ECO:0000313" key="3">
    <source>
        <dbReference type="Proteomes" id="UP001054837"/>
    </source>
</evidence>
<dbReference type="Proteomes" id="UP001054837">
    <property type="component" value="Unassembled WGS sequence"/>
</dbReference>
<organism evidence="2 3">
    <name type="scientific">Caerostris darwini</name>
    <dbReference type="NCBI Taxonomy" id="1538125"/>
    <lineage>
        <taxon>Eukaryota</taxon>
        <taxon>Metazoa</taxon>
        <taxon>Ecdysozoa</taxon>
        <taxon>Arthropoda</taxon>
        <taxon>Chelicerata</taxon>
        <taxon>Arachnida</taxon>
        <taxon>Araneae</taxon>
        <taxon>Araneomorphae</taxon>
        <taxon>Entelegynae</taxon>
        <taxon>Araneoidea</taxon>
        <taxon>Araneidae</taxon>
        <taxon>Caerostris</taxon>
    </lineage>
</organism>
<sequence length="274" mass="32061">MFFRLPKNVLFVDVPIPARYCPKNKGFLTEGINLEDYNDEERWITFETDLFGIFGLFQKRYFNFPYKLWKLQGGKTVELSLTGKCLSLRIEISQEGCRVKSIKPGKFDVSELLKSDDWMTPEELLQKLCLVGINMIYKRKDHKLVGLSPKNYQLEELTYNSMALLSEEYDFSWSKWNCKLPPGGIALNYERADQRKEERLNLALIRRERVIQLKHGEEMMEFNNEPVDEQKFSGTLFDLVLQEPPKEPHKFIAQSGCKENVRLLLRKTAILSCS</sequence>
<dbReference type="PANTHER" id="PTHR20929">
    <property type="entry name" value="LUNG ADENOMA SUSCEPTIBILITY 1-RELATED"/>
    <property type="match status" value="1"/>
</dbReference>
<name>A0AAV4N1R6_9ARAC</name>
<reference evidence="2 3" key="1">
    <citation type="submission" date="2021-06" db="EMBL/GenBank/DDBJ databases">
        <title>Caerostris darwini draft genome.</title>
        <authorList>
            <person name="Kono N."/>
            <person name="Arakawa K."/>
        </authorList>
    </citation>
    <scope>NUCLEOTIDE SEQUENCE [LARGE SCALE GENOMIC DNA]</scope>
</reference>
<dbReference type="InterPro" id="IPR023247">
    <property type="entry name" value="IC97/Dnai7-like"/>
</dbReference>
<dbReference type="GO" id="GO:0048487">
    <property type="term" value="F:beta-tubulin binding"/>
    <property type="evidence" value="ECO:0007669"/>
    <property type="project" value="TreeGrafter"/>
</dbReference>
<dbReference type="EMBL" id="BPLQ01001086">
    <property type="protein sequence ID" value="GIX78368.1"/>
    <property type="molecule type" value="Genomic_DNA"/>
</dbReference>
<dbReference type="AlphaFoldDB" id="A0AAV4N1R6"/>
<dbReference type="InterPro" id="IPR022110">
    <property type="entry name" value="CASC1_C"/>
</dbReference>
<dbReference type="GO" id="GO:0008017">
    <property type="term" value="F:microtubule binding"/>
    <property type="evidence" value="ECO:0007669"/>
    <property type="project" value="TreeGrafter"/>
</dbReference>
<accession>A0AAV4N1R6</accession>
<gene>
    <name evidence="2" type="primary">casc1_1</name>
    <name evidence="2" type="ORF">CDAR_313521</name>
</gene>
<evidence type="ECO:0000313" key="2">
    <source>
        <dbReference type="EMBL" id="GIX78368.1"/>
    </source>
</evidence>
<evidence type="ECO:0000259" key="1">
    <source>
        <dbReference type="Pfam" id="PF12366"/>
    </source>
</evidence>
<protein>
    <submittedName>
        <fullName evidence="2">Protein CASC1</fullName>
    </submittedName>
</protein>
<dbReference type="GO" id="GO:0005930">
    <property type="term" value="C:axoneme"/>
    <property type="evidence" value="ECO:0007669"/>
    <property type="project" value="TreeGrafter"/>
</dbReference>
<comment type="caution">
    <text evidence="2">The sequence shown here is derived from an EMBL/GenBank/DDBJ whole genome shotgun (WGS) entry which is preliminary data.</text>
</comment>
<dbReference type="PANTHER" id="PTHR20929:SF11">
    <property type="entry name" value="DYNEIN AXONEMAL INTERMEDIATE CHAIN 7"/>
    <property type="match status" value="1"/>
</dbReference>
<proteinExistence type="predicted"/>
<dbReference type="Pfam" id="PF12366">
    <property type="entry name" value="Casc1_C"/>
    <property type="match status" value="1"/>
</dbReference>
<feature type="domain" description="CASC1 C-terminal" evidence="1">
    <location>
        <begin position="28"/>
        <end position="179"/>
    </location>
</feature>
<keyword evidence="3" id="KW-1185">Reference proteome</keyword>